<keyword evidence="15" id="KW-0675">Receptor</keyword>
<dbReference type="InterPro" id="IPR013210">
    <property type="entry name" value="LRR_N_plant-typ"/>
</dbReference>
<dbReference type="FunFam" id="3.80.10.10:FF:000363">
    <property type="entry name" value="Leucine-rich repeat family protein"/>
    <property type="match status" value="1"/>
</dbReference>
<dbReference type="FunFam" id="3.30.200.20:FF:000328">
    <property type="entry name" value="Leucine-rich repeat protein kinase family protein"/>
    <property type="match status" value="1"/>
</dbReference>
<keyword evidence="9" id="KW-0677">Repeat</keyword>
<dbReference type="InterPro" id="IPR055414">
    <property type="entry name" value="LRR_R13L4/SHOC2-like"/>
</dbReference>
<dbReference type="PROSITE" id="PS50011">
    <property type="entry name" value="PROTEIN_KINASE_DOM"/>
    <property type="match status" value="1"/>
</dbReference>
<dbReference type="EC" id="2.7.11.1" evidence="3"/>
<dbReference type="PANTHER" id="PTHR45974">
    <property type="entry name" value="RECEPTOR-LIKE PROTEIN 55"/>
    <property type="match status" value="1"/>
</dbReference>
<keyword evidence="11" id="KW-0418">Kinase</keyword>
<dbReference type="InterPro" id="IPR008271">
    <property type="entry name" value="Ser/Thr_kinase_AS"/>
</dbReference>
<accession>A0A8T1Q531</accession>
<dbReference type="EMBL" id="CM031815">
    <property type="protein sequence ID" value="KAG6649407.1"/>
    <property type="molecule type" value="Genomic_DNA"/>
</dbReference>
<feature type="binding site" evidence="17">
    <location>
        <position position="640"/>
    </location>
    <ligand>
        <name>ATP</name>
        <dbReference type="ChEBI" id="CHEBI:30616"/>
    </ligand>
</feature>
<organism evidence="20 21">
    <name type="scientific">Carya illinoinensis</name>
    <name type="common">Pecan</name>
    <dbReference type="NCBI Taxonomy" id="32201"/>
    <lineage>
        <taxon>Eukaryota</taxon>
        <taxon>Viridiplantae</taxon>
        <taxon>Streptophyta</taxon>
        <taxon>Embryophyta</taxon>
        <taxon>Tracheophyta</taxon>
        <taxon>Spermatophyta</taxon>
        <taxon>Magnoliopsida</taxon>
        <taxon>eudicotyledons</taxon>
        <taxon>Gunneridae</taxon>
        <taxon>Pentapetalae</taxon>
        <taxon>rosids</taxon>
        <taxon>fabids</taxon>
        <taxon>Fagales</taxon>
        <taxon>Juglandaceae</taxon>
        <taxon>Carya</taxon>
    </lineage>
</organism>
<evidence type="ECO:0000256" key="13">
    <source>
        <dbReference type="ARBA" id="ARBA00022989"/>
    </source>
</evidence>
<evidence type="ECO:0000256" key="16">
    <source>
        <dbReference type="ARBA" id="ARBA00023180"/>
    </source>
</evidence>
<keyword evidence="16" id="KW-0325">Glycoprotein</keyword>
<evidence type="ECO:0000256" key="18">
    <source>
        <dbReference type="SAM" id="Phobius"/>
    </source>
</evidence>
<evidence type="ECO:0000256" key="15">
    <source>
        <dbReference type="ARBA" id="ARBA00023170"/>
    </source>
</evidence>
<keyword evidence="8" id="KW-0732">Signal</keyword>
<sequence>MHAFIQLMVVAAQTNSRDLAALLSLKNSWQNVPTSWVGTDPCGGWAGIYKCNGSRVINILLTNMNLMGQLSGDIGSLSELQTLDLSSNKQMTGRLPQEIGSLKKLVTLTLTGCSFFGTIPDSLGSLEQLVYLSLNSNKFTGNIPNSFGNLSNLYYLDLTDNQLEGSIPVSDETVPGLDMLLQTKHFHFGKNNLSGTIPPKLFSSNMSLIHVFFDNNNLTGSIPSTLGLVQTLEAVRFDRNSLSGPLPKNLNDLTNVTDLYLSNNNVTGPIPNLTGMNSLSYVDVSNNSFDVSDVPAWISSLQTLTILMMEHTQLQGPIPFDLFRLPHIQTVLLSHNKLNGTLNISTTYAKRIDLQNNTITDFQTTGGYNATILLEGNPFCKKAENIAGSYCSSSSSNSTYSIPPPTICSHVSCSVDQVPNPNCNCVYPYKATLIFRAISNLDLGNTSYYVALEKSLMQTFDSYELPVDSVSLGNPFMDSFGYFGLSLEVFPSGGDRFNQTEMLSLGFVLTNLTYNPPKLFGPFYFIATTYAESNKPLHNGIIIGATIGGSVLLLLSVLAGLYAFHQKKKADRAFQNNPFAHWNANMKNGGFPQLQAARCFSFEELKKSTNNFSEANVVGSGGHGKVFRGTLSTGQLIAIKRARADSLQGGHEFKTEIELLSRVHHKNLVSLVGFCFEQREQILVYEYIQNGSLMDSLSGKSEFRLDWMMRLKVALGTARGLAYLHEHANPPIIHRDIKSSNILLDVSLNAKVADFGLSKPKVDSERAYVTTQVKGTPGYLDPEYYMTQQLTKKSDVYSFGVVMLELITARRPIERGKYIVRVIKNAIDEAKDLYNLHEILDPAIDLGTKLKGLEKFVKLSMRCVEESRAKRPTMSEVVKEIENIMQLAGMTPNIAKSTSTSTSYEEASKGGCHRGYIDDAFDSPSVLQMIKLK</sequence>
<comment type="similarity">
    <text evidence="2">Belongs to the protein kinase superfamily. Ser/Thr protein kinase family.</text>
</comment>
<keyword evidence="6" id="KW-0808">Transferase</keyword>
<dbReference type="PROSITE" id="PS00108">
    <property type="entry name" value="PROTEIN_KINASE_ST"/>
    <property type="match status" value="1"/>
</dbReference>
<keyword evidence="4" id="KW-0723">Serine/threonine-protein kinase</keyword>
<comment type="subcellular location">
    <subcellularLocation>
        <location evidence="1">Membrane</location>
        <topology evidence="1">Single-pass type I membrane protein</topology>
    </subcellularLocation>
</comment>
<dbReference type="InterPro" id="IPR017441">
    <property type="entry name" value="Protein_kinase_ATP_BS"/>
</dbReference>
<evidence type="ECO:0000259" key="19">
    <source>
        <dbReference type="PROSITE" id="PS50011"/>
    </source>
</evidence>
<dbReference type="SMART" id="SM00220">
    <property type="entry name" value="S_TKc"/>
    <property type="match status" value="1"/>
</dbReference>
<dbReference type="GO" id="GO:0004674">
    <property type="term" value="F:protein serine/threonine kinase activity"/>
    <property type="evidence" value="ECO:0007669"/>
    <property type="project" value="UniProtKB-KW"/>
</dbReference>
<evidence type="ECO:0000256" key="7">
    <source>
        <dbReference type="ARBA" id="ARBA00022692"/>
    </source>
</evidence>
<evidence type="ECO:0000256" key="10">
    <source>
        <dbReference type="ARBA" id="ARBA00022741"/>
    </source>
</evidence>
<keyword evidence="10 17" id="KW-0547">Nucleotide-binding</keyword>
<dbReference type="AlphaFoldDB" id="A0A8T1Q531"/>
<evidence type="ECO:0000313" key="20">
    <source>
        <dbReference type="EMBL" id="KAG6649407.1"/>
    </source>
</evidence>
<evidence type="ECO:0000256" key="12">
    <source>
        <dbReference type="ARBA" id="ARBA00022840"/>
    </source>
</evidence>
<keyword evidence="21" id="KW-1185">Reference proteome</keyword>
<dbReference type="GO" id="GO:0005524">
    <property type="term" value="F:ATP binding"/>
    <property type="evidence" value="ECO:0007669"/>
    <property type="project" value="UniProtKB-UniRule"/>
</dbReference>
<protein>
    <recommendedName>
        <fullName evidence="3">non-specific serine/threonine protein kinase</fullName>
        <ecNumber evidence="3">2.7.11.1</ecNumber>
    </recommendedName>
</protein>
<keyword evidence="7 18" id="KW-0812">Transmembrane</keyword>
<dbReference type="Pfam" id="PF00069">
    <property type="entry name" value="Pkinase"/>
    <property type="match status" value="1"/>
</dbReference>
<gene>
    <name evidence="20" type="ORF">CIPAW_07G210200</name>
</gene>
<reference evidence="20" key="1">
    <citation type="submission" date="2020-12" db="EMBL/GenBank/DDBJ databases">
        <title>WGS assembly of Carya illinoinensis cv. Pawnee.</title>
        <authorList>
            <person name="Platts A."/>
            <person name="Shu S."/>
            <person name="Wright S."/>
            <person name="Barry K."/>
            <person name="Edger P."/>
            <person name="Pires J.C."/>
            <person name="Schmutz J."/>
        </authorList>
    </citation>
    <scope>NUCLEOTIDE SEQUENCE</scope>
    <source>
        <tissue evidence="20">Leaf</tissue>
    </source>
</reference>
<dbReference type="PROSITE" id="PS00107">
    <property type="entry name" value="PROTEIN_KINASE_ATP"/>
    <property type="match status" value="1"/>
</dbReference>
<evidence type="ECO:0000256" key="4">
    <source>
        <dbReference type="ARBA" id="ARBA00022527"/>
    </source>
</evidence>
<evidence type="ECO:0000256" key="3">
    <source>
        <dbReference type="ARBA" id="ARBA00012513"/>
    </source>
</evidence>
<feature type="transmembrane region" description="Helical" evidence="18">
    <location>
        <begin position="541"/>
        <end position="564"/>
    </location>
</feature>
<evidence type="ECO:0000256" key="9">
    <source>
        <dbReference type="ARBA" id="ARBA00022737"/>
    </source>
</evidence>
<dbReference type="Pfam" id="PF08263">
    <property type="entry name" value="LRRNT_2"/>
    <property type="match status" value="1"/>
</dbReference>
<evidence type="ECO:0000256" key="17">
    <source>
        <dbReference type="PROSITE-ProRule" id="PRU10141"/>
    </source>
</evidence>
<comment type="caution">
    <text evidence="20">The sequence shown here is derived from an EMBL/GenBank/DDBJ whole genome shotgun (WGS) entry which is preliminary data.</text>
</comment>
<dbReference type="Pfam" id="PF23598">
    <property type="entry name" value="LRR_14"/>
    <property type="match status" value="1"/>
</dbReference>
<evidence type="ECO:0000256" key="2">
    <source>
        <dbReference type="ARBA" id="ARBA00008684"/>
    </source>
</evidence>
<proteinExistence type="inferred from homology"/>
<evidence type="ECO:0000256" key="14">
    <source>
        <dbReference type="ARBA" id="ARBA00023136"/>
    </source>
</evidence>
<evidence type="ECO:0000313" key="21">
    <source>
        <dbReference type="Proteomes" id="UP000811609"/>
    </source>
</evidence>
<keyword evidence="5" id="KW-0433">Leucine-rich repeat</keyword>
<evidence type="ECO:0000256" key="5">
    <source>
        <dbReference type="ARBA" id="ARBA00022614"/>
    </source>
</evidence>
<keyword evidence="13 18" id="KW-1133">Transmembrane helix</keyword>
<dbReference type="FunFam" id="3.80.10.10:FF:000542">
    <property type="entry name" value="Leucine-rich repeat protein kinase family protein"/>
    <property type="match status" value="1"/>
</dbReference>
<dbReference type="InterPro" id="IPR000719">
    <property type="entry name" value="Prot_kinase_dom"/>
</dbReference>
<dbReference type="GO" id="GO:0016020">
    <property type="term" value="C:membrane"/>
    <property type="evidence" value="ECO:0007669"/>
    <property type="project" value="UniProtKB-SubCell"/>
</dbReference>
<evidence type="ECO:0000256" key="6">
    <source>
        <dbReference type="ARBA" id="ARBA00022679"/>
    </source>
</evidence>
<evidence type="ECO:0000256" key="8">
    <source>
        <dbReference type="ARBA" id="ARBA00022729"/>
    </source>
</evidence>
<dbReference type="CDD" id="cd14066">
    <property type="entry name" value="STKc_IRAK"/>
    <property type="match status" value="1"/>
</dbReference>
<evidence type="ECO:0000256" key="1">
    <source>
        <dbReference type="ARBA" id="ARBA00004479"/>
    </source>
</evidence>
<dbReference type="Proteomes" id="UP000811609">
    <property type="component" value="Chromosome 7"/>
</dbReference>
<name>A0A8T1Q531_CARIL</name>
<dbReference type="FunFam" id="1.10.510.10:FF:000453">
    <property type="entry name" value="LRR receptor-like serine/threonine-protein kinase HSL2"/>
    <property type="match status" value="1"/>
</dbReference>
<feature type="domain" description="Protein kinase" evidence="19">
    <location>
        <begin position="612"/>
        <end position="885"/>
    </location>
</feature>
<keyword evidence="12 17" id="KW-0067">ATP-binding</keyword>
<keyword evidence="14 18" id="KW-0472">Membrane</keyword>
<dbReference type="PANTHER" id="PTHR45974:SF266">
    <property type="entry name" value="LEUCINE-RICH REPEAT RECEPTOR PROTEIN KINASE HPCA1"/>
    <property type="match status" value="1"/>
</dbReference>
<evidence type="ECO:0000256" key="11">
    <source>
        <dbReference type="ARBA" id="ARBA00022777"/>
    </source>
</evidence>